<name>A0ABT7MV67_9MICO</name>
<dbReference type="CDD" id="cd00995">
    <property type="entry name" value="PBP2_NikA_DppA_OppA_like"/>
    <property type="match status" value="1"/>
</dbReference>
<evidence type="ECO:0000313" key="9">
    <source>
        <dbReference type="Proteomes" id="UP001235064"/>
    </source>
</evidence>
<evidence type="ECO:0000313" key="8">
    <source>
        <dbReference type="EMBL" id="MDL9978351.1"/>
    </source>
</evidence>
<evidence type="ECO:0000256" key="4">
    <source>
        <dbReference type="ARBA" id="ARBA00022729"/>
    </source>
</evidence>
<dbReference type="RefSeq" id="WP_286286679.1">
    <property type="nucleotide sequence ID" value="NZ_JASXSZ010000001.1"/>
</dbReference>
<dbReference type="SUPFAM" id="SSF53850">
    <property type="entry name" value="Periplasmic binding protein-like II"/>
    <property type="match status" value="1"/>
</dbReference>
<comment type="subcellular location">
    <subcellularLocation>
        <location evidence="1">Cell envelope</location>
    </subcellularLocation>
</comment>
<dbReference type="Gene3D" id="3.10.105.10">
    <property type="entry name" value="Dipeptide-binding Protein, Domain 3"/>
    <property type="match status" value="1"/>
</dbReference>
<protein>
    <submittedName>
        <fullName evidence="8">ABC transporter substrate-binding protein</fullName>
    </submittedName>
</protein>
<dbReference type="Proteomes" id="UP001235064">
    <property type="component" value="Unassembled WGS sequence"/>
</dbReference>
<evidence type="ECO:0000259" key="7">
    <source>
        <dbReference type="Pfam" id="PF00496"/>
    </source>
</evidence>
<comment type="caution">
    <text evidence="8">The sequence shown here is derived from an EMBL/GenBank/DDBJ whole genome shotgun (WGS) entry which is preliminary data.</text>
</comment>
<feature type="domain" description="Solute-binding protein family 5" evidence="7">
    <location>
        <begin position="98"/>
        <end position="470"/>
    </location>
</feature>
<keyword evidence="5" id="KW-0472">Membrane</keyword>
<dbReference type="PANTHER" id="PTHR30290">
    <property type="entry name" value="PERIPLASMIC BINDING COMPONENT OF ABC TRANSPORTER"/>
    <property type="match status" value="1"/>
</dbReference>
<keyword evidence="4 6" id="KW-0732">Signal</keyword>
<dbReference type="InterPro" id="IPR030678">
    <property type="entry name" value="Peptide/Ni-bd"/>
</dbReference>
<dbReference type="InterPro" id="IPR000914">
    <property type="entry name" value="SBP_5_dom"/>
</dbReference>
<dbReference type="EMBL" id="JASXSZ010000001">
    <property type="protein sequence ID" value="MDL9978351.1"/>
    <property type="molecule type" value="Genomic_DNA"/>
</dbReference>
<dbReference type="Pfam" id="PF00496">
    <property type="entry name" value="SBP_bac_5"/>
    <property type="match status" value="1"/>
</dbReference>
<evidence type="ECO:0000256" key="6">
    <source>
        <dbReference type="SAM" id="SignalP"/>
    </source>
</evidence>
<sequence>MPTRQRKHLIRALSLAAAAAIVITPISAANAAAPGRVHAADPSATPSAGKDAKTMRIATSGFVDSFNPWTSIYLLPTNIFRYVYENLVQNSDVDGSPTKGLADHWKVEDGGKKWVFTLQDGLKWSDGKPITSADVQYTYEQMMTNPDLAVANGSFVSNFADVKAPDEKTVVIDLKAAQAPNPGIEVPILPKHVWEKISDPAKYANDKDVVGSGPFLLESYKPNQFITLKANPTFWRGAPKIDKIQYIYYTNSDAQVQALRSGDVDFVSGLTPTQFQALKGATGITEHSGIGRRFSSLSFNSGLKTVDGQAFGDGNPALQDVNVRQAIRLGTDTKTLLDKVLNGLGNPGTSFIPSSYPQWTLPTDDPSVTALAYDPEKAKQKLDDAGWKVGPDGIRVKDGKKLSLRLFVDSTDPTEQAIAQYFQPWMKTIGVEIQQVATDSDTINAATLAGNYDIYFSGWSVGPDPDYQLSINTCSSLPTKTDGTGATSQDGWCNPEYDTMYKQSLTETDQAKREAIVQKMLQLNYTDTAQVVYWFANGLEAYRSDRFTDFRMMPAKGGIIANQSGYWGFMDVAPVGDGAGSDPGPNVGLLVTGGVILLVIIGAIIFIVVRRRKSADVE</sequence>
<dbReference type="InterPro" id="IPR039424">
    <property type="entry name" value="SBP_5"/>
</dbReference>
<organism evidence="8 9">
    <name type="scientific">Microbacterium candidum</name>
    <dbReference type="NCBI Taxonomy" id="3041922"/>
    <lineage>
        <taxon>Bacteria</taxon>
        <taxon>Bacillati</taxon>
        <taxon>Actinomycetota</taxon>
        <taxon>Actinomycetes</taxon>
        <taxon>Micrococcales</taxon>
        <taxon>Microbacteriaceae</taxon>
        <taxon>Microbacterium</taxon>
    </lineage>
</organism>
<feature type="transmembrane region" description="Helical" evidence="5">
    <location>
        <begin position="587"/>
        <end position="609"/>
    </location>
</feature>
<accession>A0ABT7MV67</accession>
<evidence type="ECO:0000256" key="2">
    <source>
        <dbReference type="ARBA" id="ARBA00005695"/>
    </source>
</evidence>
<keyword evidence="5" id="KW-0812">Transmembrane</keyword>
<dbReference type="PANTHER" id="PTHR30290:SF10">
    <property type="entry name" value="PERIPLASMIC OLIGOPEPTIDE-BINDING PROTEIN-RELATED"/>
    <property type="match status" value="1"/>
</dbReference>
<proteinExistence type="inferred from homology"/>
<keyword evidence="3" id="KW-0813">Transport</keyword>
<feature type="chain" id="PRO_5045329486" evidence="6">
    <location>
        <begin position="29"/>
        <end position="618"/>
    </location>
</feature>
<dbReference type="CDD" id="cd12087">
    <property type="entry name" value="TM_EGFR-like"/>
    <property type="match status" value="1"/>
</dbReference>
<comment type="similarity">
    <text evidence="2">Belongs to the bacterial solute-binding protein 5 family.</text>
</comment>
<evidence type="ECO:0000256" key="5">
    <source>
        <dbReference type="SAM" id="Phobius"/>
    </source>
</evidence>
<evidence type="ECO:0000256" key="3">
    <source>
        <dbReference type="ARBA" id="ARBA00022448"/>
    </source>
</evidence>
<feature type="signal peptide" evidence="6">
    <location>
        <begin position="1"/>
        <end position="28"/>
    </location>
</feature>
<keyword evidence="5" id="KW-1133">Transmembrane helix</keyword>
<evidence type="ECO:0000256" key="1">
    <source>
        <dbReference type="ARBA" id="ARBA00004196"/>
    </source>
</evidence>
<keyword evidence="9" id="KW-1185">Reference proteome</keyword>
<dbReference type="Gene3D" id="3.40.190.10">
    <property type="entry name" value="Periplasmic binding protein-like II"/>
    <property type="match status" value="1"/>
</dbReference>
<gene>
    <name evidence="8" type="ORF">QSV35_03325</name>
</gene>
<dbReference type="PIRSF" id="PIRSF002741">
    <property type="entry name" value="MppA"/>
    <property type="match status" value="1"/>
</dbReference>
<reference evidence="8 9" key="1">
    <citation type="submission" date="2023-06" db="EMBL/GenBank/DDBJ databases">
        <title>Microbacterium sp. nov., isolated from a waste landfill.</title>
        <authorList>
            <person name="Wen W."/>
        </authorList>
    </citation>
    <scope>NUCLEOTIDE SEQUENCE [LARGE SCALE GENOMIC DNA]</scope>
    <source>
        <strain evidence="8 9">ASV49</strain>
    </source>
</reference>